<evidence type="ECO:0000313" key="4">
    <source>
        <dbReference type="Proteomes" id="UP000410492"/>
    </source>
</evidence>
<name>A0A653BUD3_CALMS</name>
<evidence type="ECO:0000256" key="1">
    <source>
        <dbReference type="SAM" id="SignalP"/>
    </source>
</evidence>
<gene>
    <name evidence="3" type="ORF">CALMAC_LOCUS3638</name>
</gene>
<dbReference type="InterPro" id="IPR036513">
    <property type="entry name" value="STAS_dom_sf"/>
</dbReference>
<dbReference type="SUPFAM" id="SSF52091">
    <property type="entry name" value="SpoIIaa-like"/>
    <property type="match status" value="1"/>
</dbReference>
<organism evidence="3 4">
    <name type="scientific">Callosobruchus maculatus</name>
    <name type="common">Southern cowpea weevil</name>
    <name type="synonym">Pulse bruchid</name>
    <dbReference type="NCBI Taxonomy" id="64391"/>
    <lineage>
        <taxon>Eukaryota</taxon>
        <taxon>Metazoa</taxon>
        <taxon>Ecdysozoa</taxon>
        <taxon>Arthropoda</taxon>
        <taxon>Hexapoda</taxon>
        <taxon>Insecta</taxon>
        <taxon>Pterygota</taxon>
        <taxon>Neoptera</taxon>
        <taxon>Endopterygota</taxon>
        <taxon>Coleoptera</taxon>
        <taxon>Polyphaga</taxon>
        <taxon>Cucujiformia</taxon>
        <taxon>Chrysomeloidea</taxon>
        <taxon>Chrysomelidae</taxon>
        <taxon>Bruchinae</taxon>
        <taxon>Bruchini</taxon>
        <taxon>Callosobruchus</taxon>
    </lineage>
</organism>
<keyword evidence="4" id="KW-1185">Reference proteome</keyword>
<dbReference type="Pfam" id="PF01740">
    <property type="entry name" value="STAS"/>
    <property type="match status" value="1"/>
</dbReference>
<feature type="chain" id="PRO_5024849891" description="STAS domain-containing protein" evidence="1">
    <location>
        <begin position="20"/>
        <end position="139"/>
    </location>
</feature>
<accession>A0A653BUD3</accession>
<dbReference type="Proteomes" id="UP000410492">
    <property type="component" value="Unassembled WGS sequence"/>
</dbReference>
<dbReference type="InterPro" id="IPR002645">
    <property type="entry name" value="STAS_dom"/>
</dbReference>
<dbReference type="Gene3D" id="3.30.750.24">
    <property type="entry name" value="STAS domain"/>
    <property type="match status" value="1"/>
</dbReference>
<proteinExistence type="predicted"/>
<evidence type="ECO:0000259" key="2">
    <source>
        <dbReference type="Pfam" id="PF01740"/>
    </source>
</evidence>
<keyword evidence="1" id="KW-0732">Signal</keyword>
<sequence length="139" mass="15821">MGIIIGILVDLVKILYISARPDVLIERIPVDSEVQYLKYTPTWSIMFSSAEYVREKVLSDNISKGQNVRTVVLACERIGSFDYTAALCFSNLVKDLQKNEKEVVFLRLSDKLKSKLEELCDKHLLSFTSDTDLHNHLLG</sequence>
<protein>
    <recommendedName>
        <fullName evidence="2">STAS domain-containing protein</fullName>
    </recommendedName>
</protein>
<dbReference type="AlphaFoldDB" id="A0A653BUD3"/>
<feature type="signal peptide" evidence="1">
    <location>
        <begin position="1"/>
        <end position="19"/>
    </location>
</feature>
<dbReference type="CDD" id="cd07042">
    <property type="entry name" value="STAS_SulP_like_sulfate_transporter"/>
    <property type="match status" value="1"/>
</dbReference>
<feature type="non-terminal residue" evidence="3">
    <location>
        <position position="139"/>
    </location>
</feature>
<reference evidence="3 4" key="1">
    <citation type="submission" date="2019-01" db="EMBL/GenBank/DDBJ databases">
        <authorList>
            <person name="Sayadi A."/>
        </authorList>
    </citation>
    <scope>NUCLEOTIDE SEQUENCE [LARGE SCALE GENOMIC DNA]</scope>
</reference>
<feature type="domain" description="STAS" evidence="2">
    <location>
        <begin position="37"/>
        <end position="118"/>
    </location>
</feature>
<dbReference type="OrthoDB" id="288203at2759"/>
<evidence type="ECO:0000313" key="3">
    <source>
        <dbReference type="EMBL" id="VEN38906.1"/>
    </source>
</evidence>
<dbReference type="EMBL" id="CAACVG010005060">
    <property type="protein sequence ID" value="VEN38906.1"/>
    <property type="molecule type" value="Genomic_DNA"/>
</dbReference>